<dbReference type="GO" id="GO:0044715">
    <property type="term" value="F:8-oxo-dGDP phosphatase activity"/>
    <property type="evidence" value="ECO:0007669"/>
    <property type="project" value="TreeGrafter"/>
</dbReference>
<dbReference type="InterPro" id="IPR020084">
    <property type="entry name" value="NUDIX_hydrolase_CS"/>
</dbReference>
<evidence type="ECO:0000256" key="3">
    <source>
        <dbReference type="ARBA" id="ARBA00022457"/>
    </source>
</evidence>
<dbReference type="InterPro" id="IPR015797">
    <property type="entry name" value="NUDIX_hydrolase-like_dom_sf"/>
</dbReference>
<protein>
    <recommendedName>
        <fullName evidence="11">8-oxo-dGTP diphosphatase</fullName>
        <ecNumber evidence="11">3.6.1.55</ecNumber>
    </recommendedName>
</protein>
<comment type="caution">
    <text evidence="14">The sequence shown here is derived from an EMBL/GenBank/DDBJ whole genome shotgun (WGS) entry which is preliminary data.</text>
</comment>
<dbReference type="Gene3D" id="3.90.79.10">
    <property type="entry name" value="Nucleoside Triphosphate Pyrophosphohydrolase"/>
    <property type="match status" value="1"/>
</dbReference>
<dbReference type="AlphaFoldDB" id="A0A923E6Q0"/>
<dbReference type="GO" id="GO:0006281">
    <property type="term" value="P:DNA repair"/>
    <property type="evidence" value="ECO:0007669"/>
    <property type="project" value="UniProtKB-KW"/>
</dbReference>
<accession>A0A923E6Q0</accession>
<dbReference type="PRINTS" id="PR00502">
    <property type="entry name" value="NUDIXFAMILY"/>
</dbReference>
<evidence type="ECO:0000256" key="5">
    <source>
        <dbReference type="ARBA" id="ARBA00022723"/>
    </source>
</evidence>
<comment type="similarity">
    <text evidence="2 12">Belongs to the Nudix hydrolase family.</text>
</comment>
<dbReference type="PANTHER" id="PTHR47707">
    <property type="entry name" value="8-OXO-DGTP DIPHOSPHATASE"/>
    <property type="match status" value="1"/>
</dbReference>
<keyword evidence="3" id="KW-0515">Mutator protein</keyword>
<dbReference type="InterPro" id="IPR000086">
    <property type="entry name" value="NUDIX_hydrolase_dom"/>
</dbReference>
<evidence type="ECO:0000256" key="7">
    <source>
        <dbReference type="ARBA" id="ARBA00022801"/>
    </source>
</evidence>
<evidence type="ECO:0000256" key="12">
    <source>
        <dbReference type="RuleBase" id="RU003476"/>
    </source>
</evidence>
<comment type="cofactor">
    <cofactor evidence="1">
        <name>Mg(2+)</name>
        <dbReference type="ChEBI" id="CHEBI:18420"/>
    </cofactor>
</comment>
<dbReference type="GO" id="GO:0008413">
    <property type="term" value="F:8-oxo-7,8-dihydroguanosine triphosphate pyrophosphatase activity"/>
    <property type="evidence" value="ECO:0007669"/>
    <property type="project" value="TreeGrafter"/>
</dbReference>
<dbReference type="PANTHER" id="PTHR47707:SF1">
    <property type="entry name" value="NUDIX HYDROLASE FAMILY PROTEIN"/>
    <property type="match status" value="1"/>
</dbReference>
<evidence type="ECO:0000256" key="10">
    <source>
        <dbReference type="ARBA" id="ARBA00035861"/>
    </source>
</evidence>
<dbReference type="InterPro" id="IPR047127">
    <property type="entry name" value="MutT-like"/>
</dbReference>
<proteinExistence type="inferred from homology"/>
<dbReference type="GO" id="GO:0044716">
    <property type="term" value="F:8-oxo-GDP phosphatase activity"/>
    <property type="evidence" value="ECO:0007669"/>
    <property type="project" value="TreeGrafter"/>
</dbReference>
<dbReference type="GO" id="GO:0035539">
    <property type="term" value="F:8-oxo-7,8-dihydrodeoxyguanosine triphosphate pyrophosphatase activity"/>
    <property type="evidence" value="ECO:0007669"/>
    <property type="project" value="UniProtKB-EC"/>
</dbReference>
<dbReference type="CDD" id="cd03425">
    <property type="entry name" value="NUDIX_MutT_NudA_like"/>
    <property type="match status" value="1"/>
</dbReference>
<feature type="domain" description="Nudix hydrolase" evidence="13">
    <location>
        <begin position="2"/>
        <end position="136"/>
    </location>
</feature>
<keyword evidence="6" id="KW-0227">DNA damage</keyword>
<evidence type="ECO:0000256" key="1">
    <source>
        <dbReference type="ARBA" id="ARBA00001946"/>
    </source>
</evidence>
<evidence type="ECO:0000313" key="15">
    <source>
        <dbReference type="Proteomes" id="UP000617426"/>
    </source>
</evidence>
<keyword evidence="15" id="KW-1185">Reference proteome</keyword>
<evidence type="ECO:0000256" key="6">
    <source>
        <dbReference type="ARBA" id="ARBA00022763"/>
    </source>
</evidence>
<comment type="catalytic activity">
    <reaction evidence="10">
        <text>8-oxo-dGTP + H2O = 8-oxo-dGMP + diphosphate + H(+)</text>
        <dbReference type="Rhea" id="RHEA:31575"/>
        <dbReference type="ChEBI" id="CHEBI:15377"/>
        <dbReference type="ChEBI" id="CHEBI:15378"/>
        <dbReference type="ChEBI" id="CHEBI:33019"/>
        <dbReference type="ChEBI" id="CHEBI:63224"/>
        <dbReference type="ChEBI" id="CHEBI:77896"/>
        <dbReference type="EC" id="3.6.1.55"/>
    </reaction>
</comment>
<sequence length="146" mass="15371">MKPAPVVAAAILDSLESPSRLLCAARAYPAELAGRFELPGGKIDPGEAPLEALAREIEEELGTALTFGAEIPSPEGGWWPILGGRDMGVWLAEVAPGSPAPRAGDSHSELRWVGLEDAEAVDWIGADLPIVRAVREATRAITARLT</sequence>
<reference evidence="14" key="1">
    <citation type="submission" date="2020-08" db="EMBL/GenBank/DDBJ databases">
        <title>Sequencing the genomes of 1000 actinobacteria strains.</title>
        <authorList>
            <person name="Klenk H.-P."/>
        </authorList>
    </citation>
    <scope>NUCLEOTIDE SEQUENCE</scope>
    <source>
        <strain evidence="14">DSM 10695</strain>
    </source>
</reference>
<dbReference type="EC" id="3.6.1.55" evidence="11"/>
<evidence type="ECO:0000256" key="11">
    <source>
        <dbReference type="ARBA" id="ARBA00038905"/>
    </source>
</evidence>
<dbReference type="Pfam" id="PF00293">
    <property type="entry name" value="NUDIX"/>
    <property type="match status" value="1"/>
</dbReference>
<evidence type="ECO:0000256" key="8">
    <source>
        <dbReference type="ARBA" id="ARBA00022842"/>
    </source>
</evidence>
<keyword evidence="5" id="KW-0479">Metal-binding</keyword>
<evidence type="ECO:0000256" key="9">
    <source>
        <dbReference type="ARBA" id="ARBA00023204"/>
    </source>
</evidence>
<keyword evidence="8" id="KW-0460">Magnesium</keyword>
<gene>
    <name evidence="14" type="ORF">HD592_002235</name>
</gene>
<dbReference type="SUPFAM" id="SSF55811">
    <property type="entry name" value="Nudix"/>
    <property type="match status" value="1"/>
</dbReference>
<keyword evidence="9" id="KW-0234">DNA repair</keyword>
<dbReference type="InterPro" id="IPR020476">
    <property type="entry name" value="Nudix_hydrolase"/>
</dbReference>
<dbReference type="Proteomes" id="UP000617426">
    <property type="component" value="Unassembled WGS sequence"/>
</dbReference>
<evidence type="ECO:0000256" key="2">
    <source>
        <dbReference type="ARBA" id="ARBA00005582"/>
    </source>
</evidence>
<dbReference type="PROSITE" id="PS00893">
    <property type="entry name" value="NUDIX_BOX"/>
    <property type="match status" value="1"/>
</dbReference>
<dbReference type="EMBL" id="JACHMK010000001">
    <property type="protein sequence ID" value="MBB6335670.1"/>
    <property type="molecule type" value="Genomic_DNA"/>
</dbReference>
<dbReference type="RefSeq" id="WP_184454174.1">
    <property type="nucleotide sequence ID" value="NZ_JACHMK010000001.1"/>
</dbReference>
<keyword evidence="4" id="KW-0235">DNA replication</keyword>
<dbReference type="PROSITE" id="PS51462">
    <property type="entry name" value="NUDIX"/>
    <property type="match status" value="1"/>
</dbReference>
<dbReference type="GO" id="GO:0006260">
    <property type="term" value="P:DNA replication"/>
    <property type="evidence" value="ECO:0007669"/>
    <property type="project" value="UniProtKB-KW"/>
</dbReference>
<organism evidence="14 15">
    <name type="scientific">Schaalia hyovaginalis</name>
    <dbReference type="NCBI Taxonomy" id="29316"/>
    <lineage>
        <taxon>Bacteria</taxon>
        <taxon>Bacillati</taxon>
        <taxon>Actinomycetota</taxon>
        <taxon>Actinomycetes</taxon>
        <taxon>Actinomycetales</taxon>
        <taxon>Actinomycetaceae</taxon>
        <taxon>Schaalia</taxon>
    </lineage>
</organism>
<name>A0A923E6Q0_9ACTO</name>
<keyword evidence="7 12" id="KW-0378">Hydrolase</keyword>
<evidence type="ECO:0000259" key="13">
    <source>
        <dbReference type="PROSITE" id="PS51462"/>
    </source>
</evidence>
<evidence type="ECO:0000313" key="14">
    <source>
        <dbReference type="EMBL" id="MBB6335670.1"/>
    </source>
</evidence>
<evidence type="ECO:0000256" key="4">
    <source>
        <dbReference type="ARBA" id="ARBA00022705"/>
    </source>
</evidence>
<dbReference type="GO" id="GO:0046872">
    <property type="term" value="F:metal ion binding"/>
    <property type="evidence" value="ECO:0007669"/>
    <property type="project" value="UniProtKB-KW"/>
</dbReference>